<accession>A0A1I3MYY1</accession>
<gene>
    <name evidence="3" type="ORF">SAMN05421753_114153</name>
</gene>
<dbReference type="STRING" id="1576369.SAMN05421753_114153"/>
<feature type="compositionally biased region" description="Pro residues" evidence="1">
    <location>
        <begin position="29"/>
        <end position="82"/>
    </location>
</feature>
<sequence>MQASGQRTFEAAFLALIAALSLTGCPAAPSAPPPVPTPPVSEPSPPPALQSEPPSPPIAPPAPPGEATPSIPSAPPPAPPSPDSAATTNAESAAAIGRARRLLQAAKGKQAAGDHAAAFLDARQAWNLVEADQHPESQQLAGEIKGELDAIARQISGQGQSPPDRSQPLLLK</sequence>
<dbReference type="PROSITE" id="PS51257">
    <property type="entry name" value="PROKAR_LIPOPROTEIN"/>
    <property type="match status" value="1"/>
</dbReference>
<feature type="compositionally biased region" description="Polar residues" evidence="1">
    <location>
        <begin position="155"/>
        <end position="164"/>
    </location>
</feature>
<keyword evidence="2" id="KW-0732">Signal</keyword>
<feature type="chain" id="PRO_5011756336" evidence="2">
    <location>
        <begin position="31"/>
        <end position="172"/>
    </location>
</feature>
<dbReference type="AlphaFoldDB" id="A0A1I3MYY1"/>
<feature type="region of interest" description="Disordered" evidence="1">
    <location>
        <begin position="25"/>
        <end position="93"/>
    </location>
</feature>
<feature type="signal peptide" evidence="2">
    <location>
        <begin position="1"/>
        <end position="30"/>
    </location>
</feature>
<evidence type="ECO:0000313" key="4">
    <source>
        <dbReference type="Proteomes" id="UP000199518"/>
    </source>
</evidence>
<dbReference type="RefSeq" id="WP_139228560.1">
    <property type="nucleotide sequence ID" value="NZ_FOQD01000014.1"/>
</dbReference>
<keyword evidence="4" id="KW-1185">Reference proteome</keyword>
<evidence type="ECO:0000313" key="3">
    <source>
        <dbReference type="EMBL" id="SFJ02208.1"/>
    </source>
</evidence>
<organism evidence="3 4">
    <name type="scientific">Planctomicrobium piriforme</name>
    <dbReference type="NCBI Taxonomy" id="1576369"/>
    <lineage>
        <taxon>Bacteria</taxon>
        <taxon>Pseudomonadati</taxon>
        <taxon>Planctomycetota</taxon>
        <taxon>Planctomycetia</taxon>
        <taxon>Planctomycetales</taxon>
        <taxon>Planctomycetaceae</taxon>
        <taxon>Planctomicrobium</taxon>
    </lineage>
</organism>
<feature type="region of interest" description="Disordered" evidence="1">
    <location>
        <begin position="151"/>
        <end position="172"/>
    </location>
</feature>
<dbReference type="Proteomes" id="UP000199518">
    <property type="component" value="Unassembled WGS sequence"/>
</dbReference>
<reference evidence="4" key="1">
    <citation type="submission" date="2016-10" db="EMBL/GenBank/DDBJ databases">
        <authorList>
            <person name="Varghese N."/>
            <person name="Submissions S."/>
        </authorList>
    </citation>
    <scope>NUCLEOTIDE SEQUENCE [LARGE SCALE GENOMIC DNA]</scope>
    <source>
        <strain evidence="4">DSM 26348</strain>
    </source>
</reference>
<feature type="compositionally biased region" description="Low complexity" evidence="1">
    <location>
        <begin position="83"/>
        <end position="93"/>
    </location>
</feature>
<dbReference type="EMBL" id="FOQD01000014">
    <property type="protein sequence ID" value="SFJ02208.1"/>
    <property type="molecule type" value="Genomic_DNA"/>
</dbReference>
<protein>
    <submittedName>
        <fullName evidence="3">Uncharacterized protein</fullName>
    </submittedName>
</protein>
<evidence type="ECO:0000256" key="2">
    <source>
        <dbReference type="SAM" id="SignalP"/>
    </source>
</evidence>
<evidence type="ECO:0000256" key="1">
    <source>
        <dbReference type="SAM" id="MobiDB-lite"/>
    </source>
</evidence>
<proteinExistence type="predicted"/>
<name>A0A1I3MYY1_9PLAN</name>